<comment type="caution">
    <text evidence="16">The sequence shown here is derived from an EMBL/GenBank/DDBJ whole genome shotgun (WGS) entry which is preliminary data.</text>
</comment>
<sequence length="370" mass="42997">MRYSIIALIIFNLLVSCKQQKSEYQALQDIYKKKPSEWVKPWVDSTVTWKELGVLPKPNYPNNEKPSKELLQLGKQLFFDSRLSQTKQFACVSCHHPIQNYTDNREKSLGFMLKEGNRNAPTVLNLSYNKHFFWDGRAASLEEQALGPFQNPVEMNTHLDTVVSRVKSIKGYRKVFKNIFNKEDIIIEDIAYAIAMFERSLISRKSKFDNFLLGKKELDENELKGLHLFRTKGRCLTCHNGPLFTDNKFHNLGLTYYGRKFEDLGRYNITKKKEDVGKFKTPSLRDVMRTGPWMHNGLFGKMDGILNMYSNGMPRPRRREHQKNDSLFPTTSPLIQKLDLTEEEKENIIAFLESLSAPAFRISTPELPKE</sequence>
<evidence type="ECO:0000256" key="5">
    <source>
        <dbReference type="ARBA" id="ARBA00022723"/>
    </source>
</evidence>
<dbReference type="InterPro" id="IPR051395">
    <property type="entry name" value="Cytochrome_c_Peroxidase/MauG"/>
</dbReference>
<comment type="pathway">
    <text evidence="2">One-carbon metabolism; methylamine degradation.</text>
</comment>
<evidence type="ECO:0000256" key="4">
    <source>
        <dbReference type="ARBA" id="ARBA00022617"/>
    </source>
</evidence>
<dbReference type="Proteomes" id="UP000467305">
    <property type="component" value="Unassembled WGS sequence"/>
</dbReference>
<evidence type="ECO:0000313" key="16">
    <source>
        <dbReference type="EMBL" id="KAB1153305.1"/>
    </source>
</evidence>
<comment type="PTM">
    <text evidence="13">Binds 2 heme groups per subunit.</text>
</comment>
<proteinExistence type="predicted"/>
<dbReference type="GO" id="GO:0042597">
    <property type="term" value="C:periplasmic space"/>
    <property type="evidence" value="ECO:0007669"/>
    <property type="project" value="UniProtKB-SubCell"/>
</dbReference>
<dbReference type="GO" id="GO:0004130">
    <property type="term" value="F:cytochrome-c peroxidase activity"/>
    <property type="evidence" value="ECO:0007669"/>
    <property type="project" value="TreeGrafter"/>
</dbReference>
<dbReference type="Gene3D" id="1.10.760.10">
    <property type="entry name" value="Cytochrome c-like domain"/>
    <property type="match status" value="2"/>
</dbReference>
<dbReference type="InterPro" id="IPR036909">
    <property type="entry name" value="Cyt_c-like_dom_sf"/>
</dbReference>
<dbReference type="PROSITE" id="PS51257">
    <property type="entry name" value="PROKAR_LIPOPROTEIN"/>
    <property type="match status" value="1"/>
</dbReference>
<dbReference type="PANTHER" id="PTHR30600">
    <property type="entry name" value="CYTOCHROME C PEROXIDASE-RELATED"/>
    <property type="match status" value="1"/>
</dbReference>
<keyword evidence="16" id="KW-0575">Peroxidase</keyword>
<evidence type="ECO:0000256" key="13">
    <source>
        <dbReference type="PIRSR" id="PIRSR000294-1"/>
    </source>
</evidence>
<feature type="binding site" description="covalent" evidence="13">
    <location>
        <position position="235"/>
    </location>
    <ligand>
        <name>heme c</name>
        <dbReference type="ChEBI" id="CHEBI:61717"/>
        <label>2</label>
    </ligand>
</feature>
<reference evidence="16 17" key="1">
    <citation type="submission" date="2019-09" db="EMBL/GenBank/DDBJ databases">
        <authorList>
            <person name="Cao W.R."/>
        </authorList>
    </citation>
    <scope>NUCLEOTIDE SEQUENCE [LARGE SCALE GENOMIC DNA]</scope>
    <source>
        <strain evidence="17">a4</strain>
    </source>
</reference>
<dbReference type="PANTHER" id="PTHR30600:SF10">
    <property type="entry name" value="BLL6722 PROTEIN"/>
    <property type="match status" value="1"/>
</dbReference>
<dbReference type="InterPro" id="IPR026259">
    <property type="entry name" value="MauG/Cytc_peroxidase"/>
</dbReference>
<feature type="binding site" description="covalent" evidence="13">
    <location>
        <position position="91"/>
    </location>
    <ligand>
        <name>heme c</name>
        <dbReference type="ChEBI" id="CHEBI:61717"/>
        <label>1</label>
    </ligand>
</feature>
<evidence type="ECO:0000313" key="17">
    <source>
        <dbReference type="Proteomes" id="UP000467305"/>
    </source>
</evidence>
<evidence type="ECO:0000256" key="14">
    <source>
        <dbReference type="PIRSR" id="PIRSR000294-2"/>
    </source>
</evidence>
<feature type="binding site" description="axial binding residue" evidence="14">
    <location>
        <position position="95"/>
    </location>
    <ligand>
        <name>heme c</name>
        <dbReference type="ChEBI" id="CHEBI:61717"/>
        <label>1</label>
    </ligand>
    <ligandPart>
        <name>Fe</name>
        <dbReference type="ChEBI" id="CHEBI:18248"/>
    </ligandPart>
</feature>
<evidence type="ECO:0000256" key="1">
    <source>
        <dbReference type="ARBA" id="ARBA00004418"/>
    </source>
</evidence>
<comment type="subcellular location">
    <subcellularLocation>
        <location evidence="1">Periplasm</location>
    </subcellularLocation>
</comment>
<dbReference type="GO" id="GO:0046872">
    <property type="term" value="F:metal ion binding"/>
    <property type="evidence" value="ECO:0007669"/>
    <property type="project" value="UniProtKB-KW"/>
</dbReference>
<keyword evidence="10 14" id="KW-0408">Iron</keyword>
<dbReference type="GO" id="GO:0020037">
    <property type="term" value="F:heme binding"/>
    <property type="evidence" value="ECO:0007669"/>
    <property type="project" value="InterPro"/>
</dbReference>
<keyword evidence="8" id="KW-0249">Electron transport</keyword>
<feature type="domain" description="Cytochrome c" evidence="15">
    <location>
        <begin position="220"/>
        <end position="356"/>
    </location>
</feature>
<gene>
    <name evidence="16" type="ORF">F7018_17455</name>
</gene>
<feature type="binding site" description="axial binding residue" evidence="14">
    <location>
        <position position="239"/>
    </location>
    <ligand>
        <name>heme c</name>
        <dbReference type="ChEBI" id="CHEBI:61717"/>
        <label>2</label>
    </ligand>
    <ligandPart>
        <name>Fe</name>
        <dbReference type="ChEBI" id="CHEBI:18248"/>
    </ligandPart>
</feature>
<dbReference type="OrthoDB" id="9805202at2"/>
<dbReference type="PIRSF" id="PIRSF000294">
    <property type="entry name" value="Cytochrome-c_peroxidase"/>
    <property type="match status" value="1"/>
</dbReference>
<keyword evidence="5 14" id="KW-0479">Metal-binding</keyword>
<dbReference type="RefSeq" id="WP_150901389.1">
    <property type="nucleotide sequence ID" value="NZ_WAAU01000036.1"/>
</dbReference>
<evidence type="ECO:0000256" key="10">
    <source>
        <dbReference type="ARBA" id="ARBA00023004"/>
    </source>
</evidence>
<evidence type="ECO:0000256" key="11">
    <source>
        <dbReference type="ARBA" id="ARBA00058991"/>
    </source>
</evidence>
<organism evidence="16 17">
    <name type="scientific">Tenacibaculum aiptasiae</name>
    <dbReference type="NCBI Taxonomy" id="426481"/>
    <lineage>
        <taxon>Bacteria</taxon>
        <taxon>Pseudomonadati</taxon>
        <taxon>Bacteroidota</taxon>
        <taxon>Flavobacteriia</taxon>
        <taxon>Flavobacteriales</taxon>
        <taxon>Flavobacteriaceae</taxon>
        <taxon>Tenacibaculum</taxon>
    </lineage>
</organism>
<comment type="cofactor">
    <cofactor evidence="13">
        <name>heme</name>
        <dbReference type="ChEBI" id="CHEBI:30413"/>
    </cofactor>
    <text evidence="13">Binds 2 heme groups.</text>
</comment>
<dbReference type="EMBL" id="WAAU01000036">
    <property type="protein sequence ID" value="KAB1153305.1"/>
    <property type="molecule type" value="Genomic_DNA"/>
</dbReference>
<keyword evidence="7" id="KW-0574">Periplasm</keyword>
<feature type="binding site" description="covalent" evidence="13">
    <location>
        <position position="94"/>
    </location>
    <ligand>
        <name>heme c</name>
        <dbReference type="ChEBI" id="CHEBI:61717"/>
        <label>1</label>
    </ligand>
</feature>
<dbReference type="SUPFAM" id="SSF46626">
    <property type="entry name" value="Cytochrome c"/>
    <property type="match status" value="2"/>
</dbReference>
<dbReference type="FunFam" id="1.10.760.10:FF:000019">
    <property type="entry name" value="Di-heme cytochrome C peroxidase"/>
    <property type="match status" value="1"/>
</dbReference>
<evidence type="ECO:0000256" key="6">
    <source>
        <dbReference type="ARBA" id="ARBA00022729"/>
    </source>
</evidence>
<dbReference type="Pfam" id="PF03150">
    <property type="entry name" value="CCP_MauG"/>
    <property type="match status" value="1"/>
</dbReference>
<protein>
    <recommendedName>
        <fullName evidence="12">Methylamine utilization protein MauG</fullName>
    </recommendedName>
</protein>
<name>A0A7J5A6Z5_9FLAO</name>
<dbReference type="PROSITE" id="PS51007">
    <property type="entry name" value="CYTC"/>
    <property type="match status" value="1"/>
</dbReference>
<dbReference type="AlphaFoldDB" id="A0A7J5A6Z5"/>
<keyword evidence="3" id="KW-0813">Transport</keyword>
<evidence type="ECO:0000256" key="12">
    <source>
        <dbReference type="ARBA" id="ARBA00073576"/>
    </source>
</evidence>
<evidence type="ECO:0000256" key="9">
    <source>
        <dbReference type="ARBA" id="ARBA00023002"/>
    </source>
</evidence>
<evidence type="ECO:0000256" key="7">
    <source>
        <dbReference type="ARBA" id="ARBA00022764"/>
    </source>
</evidence>
<evidence type="ECO:0000256" key="2">
    <source>
        <dbReference type="ARBA" id="ARBA00004856"/>
    </source>
</evidence>
<keyword evidence="17" id="KW-1185">Reference proteome</keyword>
<comment type="function">
    <text evidence="11">Involved in methylamine metabolism. Essential for the maturation of the beta subunit of MADH, presumably via a step in the biosynthesis of tryptophan tryptophylquinone (TTQ), the cofactor of MADH.</text>
</comment>
<keyword evidence="4 13" id="KW-0349">Heme</keyword>
<keyword evidence="6" id="KW-0732">Signal</keyword>
<feature type="binding site" description="covalent" evidence="13">
    <location>
        <position position="238"/>
    </location>
    <ligand>
        <name>heme c</name>
        <dbReference type="ChEBI" id="CHEBI:61717"/>
        <label>2</label>
    </ligand>
</feature>
<dbReference type="GO" id="GO:0009055">
    <property type="term" value="F:electron transfer activity"/>
    <property type="evidence" value="ECO:0007669"/>
    <property type="project" value="InterPro"/>
</dbReference>
<evidence type="ECO:0000256" key="3">
    <source>
        <dbReference type="ARBA" id="ARBA00022448"/>
    </source>
</evidence>
<accession>A0A7J5A6Z5</accession>
<evidence type="ECO:0000256" key="8">
    <source>
        <dbReference type="ARBA" id="ARBA00022982"/>
    </source>
</evidence>
<keyword evidence="9" id="KW-0560">Oxidoreductase</keyword>
<evidence type="ECO:0000259" key="15">
    <source>
        <dbReference type="PROSITE" id="PS51007"/>
    </source>
</evidence>
<dbReference type="InterPro" id="IPR004852">
    <property type="entry name" value="Di-haem_cyt_c_peroxidsae"/>
</dbReference>
<dbReference type="InterPro" id="IPR009056">
    <property type="entry name" value="Cyt_c-like_dom"/>
</dbReference>